<keyword evidence="4" id="KW-1185">Reference proteome</keyword>
<accession>A0A165WG39</accession>
<dbReference type="Pfam" id="PF00385">
    <property type="entry name" value="Chromo"/>
    <property type="match status" value="1"/>
</dbReference>
<dbReference type="GO" id="GO:0006338">
    <property type="term" value="P:chromatin remodeling"/>
    <property type="evidence" value="ECO:0007669"/>
    <property type="project" value="UniProtKB-ARBA"/>
</dbReference>
<dbReference type="Gene3D" id="2.40.50.40">
    <property type="match status" value="1"/>
</dbReference>
<dbReference type="Proteomes" id="UP000076798">
    <property type="component" value="Unassembled WGS sequence"/>
</dbReference>
<dbReference type="InterPro" id="IPR016197">
    <property type="entry name" value="Chromo-like_dom_sf"/>
</dbReference>
<dbReference type="SUPFAM" id="SSF54160">
    <property type="entry name" value="Chromo domain-like"/>
    <property type="match status" value="1"/>
</dbReference>
<evidence type="ECO:0000313" key="3">
    <source>
        <dbReference type="EMBL" id="KZT31114.1"/>
    </source>
</evidence>
<name>A0A165WG39_9AGAM</name>
<protein>
    <recommendedName>
        <fullName evidence="2">Chromo domain-containing protein</fullName>
    </recommendedName>
</protein>
<organism evidence="3 4">
    <name type="scientific">Sistotremastrum suecicum HHB10207 ss-3</name>
    <dbReference type="NCBI Taxonomy" id="1314776"/>
    <lineage>
        <taxon>Eukaryota</taxon>
        <taxon>Fungi</taxon>
        <taxon>Dikarya</taxon>
        <taxon>Basidiomycota</taxon>
        <taxon>Agaricomycotina</taxon>
        <taxon>Agaricomycetes</taxon>
        <taxon>Sistotremastrales</taxon>
        <taxon>Sistotremastraceae</taxon>
        <taxon>Sistotremastrum</taxon>
    </lineage>
</organism>
<dbReference type="STRING" id="1314776.A0A165WG39"/>
<evidence type="ECO:0000259" key="2">
    <source>
        <dbReference type="PROSITE" id="PS50013"/>
    </source>
</evidence>
<dbReference type="EMBL" id="KV428848">
    <property type="protein sequence ID" value="KZT31114.1"/>
    <property type="molecule type" value="Genomic_DNA"/>
</dbReference>
<proteinExistence type="predicted"/>
<feature type="domain" description="Chromo" evidence="2">
    <location>
        <begin position="41"/>
        <end position="105"/>
    </location>
</feature>
<feature type="region of interest" description="Disordered" evidence="1">
    <location>
        <begin position="93"/>
        <end position="152"/>
    </location>
</feature>
<gene>
    <name evidence="3" type="ORF">SISSUDRAFT_1038687</name>
</gene>
<feature type="compositionally biased region" description="Polar residues" evidence="1">
    <location>
        <begin position="114"/>
        <end position="137"/>
    </location>
</feature>
<dbReference type="OrthoDB" id="2447764at2759"/>
<feature type="compositionally biased region" description="Polar residues" evidence="1">
    <location>
        <begin position="94"/>
        <end position="105"/>
    </location>
</feature>
<dbReference type="InterPro" id="IPR023780">
    <property type="entry name" value="Chromo_domain"/>
</dbReference>
<feature type="non-terminal residue" evidence="3">
    <location>
        <position position="265"/>
    </location>
</feature>
<dbReference type="AlphaFoldDB" id="A0A165WG39"/>
<dbReference type="InterPro" id="IPR000953">
    <property type="entry name" value="Chromo/chromo_shadow_dom"/>
</dbReference>
<evidence type="ECO:0000313" key="4">
    <source>
        <dbReference type="Proteomes" id="UP000076798"/>
    </source>
</evidence>
<reference evidence="3 4" key="1">
    <citation type="journal article" date="2016" name="Mol. Biol. Evol.">
        <title>Comparative Genomics of Early-Diverging Mushroom-Forming Fungi Provides Insights into the Origins of Lignocellulose Decay Capabilities.</title>
        <authorList>
            <person name="Nagy L.G."/>
            <person name="Riley R."/>
            <person name="Tritt A."/>
            <person name="Adam C."/>
            <person name="Daum C."/>
            <person name="Floudas D."/>
            <person name="Sun H."/>
            <person name="Yadav J.S."/>
            <person name="Pangilinan J."/>
            <person name="Larsson K.H."/>
            <person name="Matsuura K."/>
            <person name="Barry K."/>
            <person name="Labutti K."/>
            <person name="Kuo R."/>
            <person name="Ohm R.A."/>
            <person name="Bhattacharya S.S."/>
            <person name="Shirouzu T."/>
            <person name="Yoshinaga Y."/>
            <person name="Martin F.M."/>
            <person name="Grigoriev I.V."/>
            <person name="Hibbett D.S."/>
        </authorList>
    </citation>
    <scope>NUCLEOTIDE SEQUENCE [LARGE SCALE GENOMIC DNA]</scope>
    <source>
        <strain evidence="3 4">HHB10207 ss-3</strain>
    </source>
</reference>
<sequence length="265" mass="30213">MHEVINIAHLEPYHKSPPEWGSRPTRSTLRSDFDDAANEEWEVEDIVDQEFRKDYKGRSQPWYRIRYKGYGPEDDVWLPLKELKHLPEIKQRWLRQNPTRPSSAHPTIVEHHTPQGQKKSTHQSESPSGDIAQITNRRYSKRTPKPTEKFADVPPLMPASALQSALGYIFAGSYDLPDLNPPKTINLTNFLILSPAHTLPSILEHSTGENGEALFSLPLDFASAMKWQIILVKRGIIARINPRKHVIDPANPIIPKACLDAVEMK</sequence>
<evidence type="ECO:0000256" key="1">
    <source>
        <dbReference type="SAM" id="MobiDB-lite"/>
    </source>
</evidence>
<dbReference type="PROSITE" id="PS50013">
    <property type="entry name" value="CHROMO_2"/>
    <property type="match status" value="1"/>
</dbReference>